<dbReference type="GO" id="GO:0016853">
    <property type="term" value="F:isomerase activity"/>
    <property type="evidence" value="ECO:0007669"/>
    <property type="project" value="TreeGrafter"/>
</dbReference>
<dbReference type="InterPro" id="IPR003719">
    <property type="entry name" value="Phenazine_PhzF-like"/>
</dbReference>
<dbReference type="NCBIfam" id="TIGR00654">
    <property type="entry name" value="PhzF_family"/>
    <property type="match status" value="1"/>
</dbReference>
<dbReference type="AlphaFoldDB" id="A0AAN7B943"/>
<dbReference type="Proteomes" id="UP001301769">
    <property type="component" value="Unassembled WGS sequence"/>
</dbReference>
<dbReference type="SUPFAM" id="SSF54506">
    <property type="entry name" value="Diaminopimelate epimerase-like"/>
    <property type="match status" value="1"/>
</dbReference>
<organism evidence="2 3">
    <name type="scientific">Rhypophila decipiens</name>
    <dbReference type="NCBI Taxonomy" id="261697"/>
    <lineage>
        <taxon>Eukaryota</taxon>
        <taxon>Fungi</taxon>
        <taxon>Dikarya</taxon>
        <taxon>Ascomycota</taxon>
        <taxon>Pezizomycotina</taxon>
        <taxon>Sordariomycetes</taxon>
        <taxon>Sordariomycetidae</taxon>
        <taxon>Sordariales</taxon>
        <taxon>Naviculisporaceae</taxon>
        <taxon>Rhypophila</taxon>
    </lineage>
</organism>
<feature type="active site" evidence="1">
    <location>
        <position position="56"/>
    </location>
</feature>
<name>A0AAN7B943_9PEZI</name>
<gene>
    <name evidence="2" type="ORF">QBC37DRAFT_419258</name>
</gene>
<dbReference type="Pfam" id="PF02567">
    <property type="entry name" value="PhzC-PhzF"/>
    <property type="match status" value="1"/>
</dbReference>
<dbReference type="GO" id="GO:0005737">
    <property type="term" value="C:cytoplasm"/>
    <property type="evidence" value="ECO:0007669"/>
    <property type="project" value="TreeGrafter"/>
</dbReference>
<sequence length="342" mass="37852">MASHSQTKLSFVTLDVFTSARYLGNPLAVVFVPSSLRSAITQKTKQRIAREFNLSETVFLHTPDEKDDDDRLDTHQRQIDIFTPDQELPFAGHPTIGSAYLVLHHLGLRQVDSLLTRAGAINIRTLAGGRVKAQIPHAVHIHSQTLEEIIYRLSRTGDDKERDALLAKLSDNPETREAELSAPVVSIVKGMTFVLVRLPTLAHLAEVSTTSKTLDFTSIPDFLDKGEWENSFISRYYYVVKDERVVDRAKEWDIQTRMIETTFEDPATGSAACTLASYLALGSAYGRDGTWARFNITQGVEMGRKSDILVEATAEGTGEEAKIKDLFLGGTAVVVMEGSVLV</sequence>
<dbReference type="PANTHER" id="PTHR13774">
    <property type="entry name" value="PHENAZINE BIOSYNTHESIS PROTEIN"/>
    <property type="match status" value="1"/>
</dbReference>
<protein>
    <recommendedName>
        <fullName evidence="4">Phenazine biosynthesis-like protein</fullName>
    </recommendedName>
</protein>
<proteinExistence type="predicted"/>
<accession>A0AAN7B943</accession>
<dbReference type="PIRSF" id="PIRSF016184">
    <property type="entry name" value="PhzC_PhzF"/>
    <property type="match status" value="1"/>
</dbReference>
<evidence type="ECO:0000313" key="3">
    <source>
        <dbReference type="Proteomes" id="UP001301769"/>
    </source>
</evidence>
<dbReference type="PANTHER" id="PTHR13774:SF32">
    <property type="entry name" value="ANTISENSE-ENHANCING SEQUENCE 1"/>
    <property type="match status" value="1"/>
</dbReference>
<dbReference type="Gene3D" id="3.10.310.10">
    <property type="entry name" value="Diaminopimelate Epimerase, Chain A, domain 1"/>
    <property type="match status" value="2"/>
</dbReference>
<reference evidence="2" key="1">
    <citation type="journal article" date="2023" name="Mol. Phylogenet. Evol.">
        <title>Genome-scale phylogeny and comparative genomics of the fungal order Sordariales.</title>
        <authorList>
            <person name="Hensen N."/>
            <person name="Bonometti L."/>
            <person name="Westerberg I."/>
            <person name="Brannstrom I.O."/>
            <person name="Guillou S."/>
            <person name="Cros-Aarteil S."/>
            <person name="Calhoun S."/>
            <person name="Haridas S."/>
            <person name="Kuo A."/>
            <person name="Mondo S."/>
            <person name="Pangilinan J."/>
            <person name="Riley R."/>
            <person name="LaButti K."/>
            <person name="Andreopoulos B."/>
            <person name="Lipzen A."/>
            <person name="Chen C."/>
            <person name="Yan M."/>
            <person name="Daum C."/>
            <person name="Ng V."/>
            <person name="Clum A."/>
            <person name="Steindorff A."/>
            <person name="Ohm R.A."/>
            <person name="Martin F."/>
            <person name="Silar P."/>
            <person name="Natvig D.O."/>
            <person name="Lalanne C."/>
            <person name="Gautier V."/>
            <person name="Ament-Velasquez S.L."/>
            <person name="Kruys A."/>
            <person name="Hutchinson M.I."/>
            <person name="Powell A.J."/>
            <person name="Barry K."/>
            <person name="Miller A.N."/>
            <person name="Grigoriev I.V."/>
            <person name="Debuchy R."/>
            <person name="Gladieux P."/>
            <person name="Hiltunen Thoren M."/>
            <person name="Johannesson H."/>
        </authorList>
    </citation>
    <scope>NUCLEOTIDE SEQUENCE</scope>
    <source>
        <strain evidence="2">PSN293</strain>
    </source>
</reference>
<dbReference type="EMBL" id="MU858080">
    <property type="protein sequence ID" value="KAK4215408.1"/>
    <property type="molecule type" value="Genomic_DNA"/>
</dbReference>
<reference evidence="2" key="2">
    <citation type="submission" date="2023-05" db="EMBL/GenBank/DDBJ databases">
        <authorList>
            <consortium name="Lawrence Berkeley National Laboratory"/>
            <person name="Steindorff A."/>
            <person name="Hensen N."/>
            <person name="Bonometti L."/>
            <person name="Westerberg I."/>
            <person name="Brannstrom I.O."/>
            <person name="Guillou S."/>
            <person name="Cros-Aarteil S."/>
            <person name="Calhoun S."/>
            <person name="Haridas S."/>
            <person name="Kuo A."/>
            <person name="Mondo S."/>
            <person name="Pangilinan J."/>
            <person name="Riley R."/>
            <person name="Labutti K."/>
            <person name="Andreopoulos B."/>
            <person name="Lipzen A."/>
            <person name="Chen C."/>
            <person name="Yanf M."/>
            <person name="Daum C."/>
            <person name="Ng V."/>
            <person name="Clum A."/>
            <person name="Ohm R."/>
            <person name="Martin F."/>
            <person name="Silar P."/>
            <person name="Natvig D."/>
            <person name="Lalanne C."/>
            <person name="Gautier V."/>
            <person name="Ament-Velasquez S.L."/>
            <person name="Kruys A."/>
            <person name="Hutchinson M.I."/>
            <person name="Powell A.J."/>
            <person name="Barry K."/>
            <person name="Miller A.N."/>
            <person name="Grigoriev I.V."/>
            <person name="Debuchy R."/>
            <person name="Gladieux P."/>
            <person name="Thoren M.H."/>
            <person name="Johannesson H."/>
        </authorList>
    </citation>
    <scope>NUCLEOTIDE SEQUENCE</scope>
    <source>
        <strain evidence="2">PSN293</strain>
    </source>
</reference>
<comment type="caution">
    <text evidence="2">The sequence shown here is derived from an EMBL/GenBank/DDBJ whole genome shotgun (WGS) entry which is preliminary data.</text>
</comment>
<evidence type="ECO:0008006" key="4">
    <source>
        <dbReference type="Google" id="ProtNLM"/>
    </source>
</evidence>
<evidence type="ECO:0000313" key="2">
    <source>
        <dbReference type="EMBL" id="KAK4215408.1"/>
    </source>
</evidence>
<keyword evidence="3" id="KW-1185">Reference proteome</keyword>
<evidence type="ECO:0000256" key="1">
    <source>
        <dbReference type="PIRSR" id="PIRSR016184-1"/>
    </source>
</evidence>